<feature type="signal peptide" evidence="21">
    <location>
        <begin position="1"/>
        <end position="23"/>
    </location>
</feature>
<dbReference type="InterPro" id="IPR051343">
    <property type="entry name" value="G-type_lectin_kinases/EP1-like"/>
</dbReference>
<evidence type="ECO:0000259" key="22">
    <source>
        <dbReference type="PROSITE" id="PS50011"/>
    </source>
</evidence>
<evidence type="ECO:0000313" key="27">
    <source>
        <dbReference type="RefSeq" id="XP_031387257.1"/>
    </source>
</evidence>
<comment type="subcellular location">
    <subcellularLocation>
        <location evidence="1">Membrane</location>
        <topology evidence="1">Single-pass type I membrane protein</topology>
    </subcellularLocation>
</comment>
<evidence type="ECO:0000256" key="12">
    <source>
        <dbReference type="ARBA" id="ARBA00023136"/>
    </source>
</evidence>
<keyword evidence="9 18" id="KW-0418">Kinase</keyword>
<keyword evidence="6 21" id="KW-0732">Signal</keyword>
<dbReference type="SUPFAM" id="SSF56112">
    <property type="entry name" value="Protein kinase-like (PK-like)"/>
    <property type="match status" value="1"/>
</dbReference>
<sequence>MASAAIRVLLLLPLLPSATLSQAQSNINLGSSLPADGPNSSWKSPSGDFAFGFKRISNGSFLLAIWFDKIHEKTVIWSANGDKLAPEGSNVELTREGRLVLSDPKGEEIWATPTDTGVSYASMLDTGNFVLEDGKGSNLWESFSQPSDTILPTQVLDQGAKLVSRYSATNYSSGRFELWLQGDGNLVMYTPPMFDPTSSYWSTQTAGSGYQVIFNRTGQIYLTYRNGSVLSKIMSQPVSSSEVYQRAVLEYDGVFRQYVYPRNASLGSGRVMGWSQVSSPVPTNICTSIRQNIGVGACGVNSYCVLEDDQRPRCKCPSGYSYIDPSYEMDGCKPDFLPQSCDEGMLEKELFTMRDMINVNWPLNDYAFYRNQDEESCRQACLNDCLCDVVIFGGSTCWKKRMPVSNGAFDPSASDTKALIKVRTNNSTPNIPLGGPRKRDNRSMIIIGSVFLSSSAALNLFLLLLTSLIWFRYTRGQKALGVKPNVISPFTSMQSFTYQELREVTGQFQEELGRGAFGSVYKGVLTCNESRVIAVKVLEKLTADGDGEFNTEVGTIGRTNHRNLVELIGFCNEGQNRLLVYEFMPNGSLADFLFKGSRPSWFKRTEIACGVARGLLYLHEECSKQIIHCDIKPQNILLDESLTAKISDFGLAKLLMTDQTRTMTAVRGTKGYLAPEWFRNMPISVKVDIYSFGILLLELICCRKSCEFELYDEDQMILSDWVYDCYYQGKLDLIGGGDEEMLEDMKRMRRFVMVAMWCIQEDPSLRPPMKKVTQMLEGAVEVSIPPAPSSFIGSI</sequence>
<dbReference type="Gene3D" id="3.30.200.20">
    <property type="entry name" value="Phosphorylase Kinase, domain 1"/>
    <property type="match status" value="1"/>
</dbReference>
<evidence type="ECO:0000259" key="23">
    <source>
        <dbReference type="PROSITE" id="PS50927"/>
    </source>
</evidence>
<keyword evidence="13" id="KW-1015">Disulfide bond</keyword>
<keyword evidence="8 18" id="KW-0547">Nucleotide-binding</keyword>
<evidence type="ECO:0000256" key="15">
    <source>
        <dbReference type="ARBA" id="ARBA00023180"/>
    </source>
</evidence>
<evidence type="ECO:0000256" key="10">
    <source>
        <dbReference type="ARBA" id="ARBA00022840"/>
    </source>
</evidence>
<dbReference type="SUPFAM" id="SSF51110">
    <property type="entry name" value="alpha-D-mannose-specific plant lectins"/>
    <property type="match status" value="2"/>
</dbReference>
<dbReference type="PANTHER" id="PTHR47976:SF108">
    <property type="entry name" value="G-TYPE LECTIN S-RECEPTOR-LIKE SERINE_THREONINE-PROTEIN KINASE LECRK1"/>
    <property type="match status" value="1"/>
</dbReference>
<proteinExistence type="inferred from homology"/>
<evidence type="ECO:0000256" key="9">
    <source>
        <dbReference type="ARBA" id="ARBA00022777"/>
    </source>
</evidence>
<evidence type="ECO:0000256" key="13">
    <source>
        <dbReference type="ARBA" id="ARBA00023157"/>
    </source>
</evidence>
<feature type="domain" description="Protein kinase" evidence="22">
    <location>
        <begin position="506"/>
        <end position="792"/>
    </location>
</feature>
<evidence type="ECO:0000313" key="25">
    <source>
        <dbReference type="Proteomes" id="UP000197138"/>
    </source>
</evidence>
<dbReference type="PROSITE" id="PS00107">
    <property type="entry name" value="PROTEIN_KINASE_ATP"/>
    <property type="match status" value="1"/>
</dbReference>
<dbReference type="InterPro" id="IPR001480">
    <property type="entry name" value="Bulb-type_lectin_dom"/>
</dbReference>
<evidence type="ECO:0000313" key="26">
    <source>
        <dbReference type="Proteomes" id="UP000515151"/>
    </source>
</evidence>
<feature type="transmembrane region" description="Helical" evidence="20">
    <location>
        <begin position="445"/>
        <end position="471"/>
    </location>
</feature>
<dbReference type="SMART" id="SM00108">
    <property type="entry name" value="B_lectin"/>
    <property type="match status" value="1"/>
</dbReference>
<reference evidence="24" key="2">
    <citation type="submission" date="2017-06" db="EMBL/GenBank/DDBJ databases">
        <title>The pomegranate genome and the genomics of punicalagin biosynthesis.</title>
        <authorList>
            <person name="Xu C."/>
        </authorList>
    </citation>
    <scope>NUCLEOTIDE SEQUENCE [LARGE SCALE GENOMIC DNA]</scope>
    <source>
        <tissue evidence="24">Fresh leaf</tissue>
    </source>
</reference>
<dbReference type="PROSITE" id="PS50011">
    <property type="entry name" value="PROTEIN_KINASE_DOM"/>
    <property type="match status" value="1"/>
</dbReference>
<keyword evidence="11 20" id="KW-1133">Transmembrane helix</keyword>
<keyword evidence="2 18" id="KW-0723">Serine/threonine-protein kinase</keyword>
<reference evidence="25" key="1">
    <citation type="journal article" date="2017" name="Plant J.">
        <title>The pomegranate (Punica granatum L.) genome and the genomics of punicalagin biosynthesis.</title>
        <authorList>
            <person name="Qin G."/>
            <person name="Xu C."/>
            <person name="Ming R."/>
            <person name="Tang H."/>
            <person name="Guyot R."/>
            <person name="Kramer E.M."/>
            <person name="Hu Y."/>
            <person name="Yi X."/>
            <person name="Qi Y."/>
            <person name="Xu X."/>
            <person name="Gao Z."/>
            <person name="Pan H."/>
            <person name="Jian J."/>
            <person name="Tian Y."/>
            <person name="Yue Z."/>
            <person name="Xu Y."/>
        </authorList>
    </citation>
    <scope>NUCLEOTIDE SEQUENCE [LARGE SCALE GENOMIC DNA]</scope>
    <source>
        <strain evidence="25">cv. Dabenzi</strain>
    </source>
</reference>
<dbReference type="GeneID" id="116200562"/>
<comment type="catalytic activity">
    <reaction evidence="16 18">
        <text>L-threonyl-[protein] + ATP = O-phospho-L-threonyl-[protein] + ADP + H(+)</text>
        <dbReference type="Rhea" id="RHEA:46608"/>
        <dbReference type="Rhea" id="RHEA-COMP:11060"/>
        <dbReference type="Rhea" id="RHEA-COMP:11605"/>
        <dbReference type="ChEBI" id="CHEBI:15378"/>
        <dbReference type="ChEBI" id="CHEBI:30013"/>
        <dbReference type="ChEBI" id="CHEBI:30616"/>
        <dbReference type="ChEBI" id="CHEBI:61977"/>
        <dbReference type="ChEBI" id="CHEBI:456216"/>
        <dbReference type="EC" id="2.7.11.1"/>
    </reaction>
</comment>
<dbReference type="PANTHER" id="PTHR47976">
    <property type="entry name" value="G-TYPE LECTIN S-RECEPTOR-LIKE SERINE/THREONINE-PROTEIN KINASE SD2-5"/>
    <property type="match status" value="1"/>
</dbReference>
<evidence type="ECO:0000256" key="19">
    <source>
        <dbReference type="PROSITE-ProRule" id="PRU10141"/>
    </source>
</evidence>
<dbReference type="FunFam" id="2.90.10.10:FF:000041">
    <property type="entry name" value="Uncharacterized protein"/>
    <property type="match status" value="1"/>
</dbReference>
<keyword evidence="4 18" id="KW-0808">Transferase</keyword>
<name>A0A218WN89_PUNGR</name>
<dbReference type="AlphaFoldDB" id="A0A218WN89"/>
<comment type="catalytic activity">
    <reaction evidence="17 18">
        <text>L-seryl-[protein] + ATP = O-phospho-L-seryl-[protein] + ADP + H(+)</text>
        <dbReference type="Rhea" id="RHEA:17989"/>
        <dbReference type="Rhea" id="RHEA-COMP:9863"/>
        <dbReference type="Rhea" id="RHEA-COMP:11604"/>
        <dbReference type="ChEBI" id="CHEBI:15378"/>
        <dbReference type="ChEBI" id="CHEBI:29999"/>
        <dbReference type="ChEBI" id="CHEBI:30616"/>
        <dbReference type="ChEBI" id="CHEBI:83421"/>
        <dbReference type="ChEBI" id="CHEBI:456216"/>
        <dbReference type="EC" id="2.7.11.1"/>
    </reaction>
</comment>
<keyword evidence="3" id="KW-0245">EGF-like domain</keyword>
<dbReference type="FunFam" id="2.90.10.10:FF:000013">
    <property type="entry name" value="G-type lectin S-receptor-like serine/threonine-protein kinase LECRK1"/>
    <property type="match status" value="1"/>
</dbReference>
<dbReference type="CDD" id="cd14066">
    <property type="entry name" value="STKc_IRAK"/>
    <property type="match status" value="1"/>
</dbReference>
<dbReference type="FunFam" id="1.10.510.10:FF:000237">
    <property type="entry name" value="G-type lectin S-receptor-like serine/threonine-protein kinase"/>
    <property type="match status" value="1"/>
</dbReference>
<keyword evidence="7" id="KW-0430">Lectin</keyword>
<accession>A0A218WN89</accession>
<dbReference type="OrthoDB" id="1930390at2759"/>
<dbReference type="RefSeq" id="XP_031387257.1">
    <property type="nucleotide sequence ID" value="XM_031531397.1"/>
</dbReference>
<comment type="similarity">
    <text evidence="18">Belongs to the protein kinase superfamily. Ser/Thr protein kinase family.</text>
</comment>
<dbReference type="Gene3D" id="2.90.10.10">
    <property type="entry name" value="Bulb-type lectin domain"/>
    <property type="match status" value="2"/>
</dbReference>
<dbReference type="GO" id="GO:0016020">
    <property type="term" value="C:membrane"/>
    <property type="evidence" value="ECO:0007669"/>
    <property type="project" value="UniProtKB-SubCell"/>
</dbReference>
<evidence type="ECO:0000256" key="5">
    <source>
        <dbReference type="ARBA" id="ARBA00022692"/>
    </source>
</evidence>
<evidence type="ECO:0000313" key="24">
    <source>
        <dbReference type="EMBL" id="OWM73452.1"/>
    </source>
</evidence>
<evidence type="ECO:0000256" key="2">
    <source>
        <dbReference type="ARBA" id="ARBA00022527"/>
    </source>
</evidence>
<evidence type="ECO:0000256" key="6">
    <source>
        <dbReference type="ARBA" id="ARBA00022729"/>
    </source>
</evidence>
<dbReference type="InterPro" id="IPR036426">
    <property type="entry name" value="Bulb-type_lectin_dom_sf"/>
</dbReference>
<evidence type="ECO:0000256" key="7">
    <source>
        <dbReference type="ARBA" id="ARBA00022734"/>
    </source>
</evidence>
<dbReference type="CDD" id="cd01098">
    <property type="entry name" value="PAN_AP_plant"/>
    <property type="match status" value="1"/>
</dbReference>
<dbReference type="Proteomes" id="UP000515151">
    <property type="component" value="Chromosome 3"/>
</dbReference>
<evidence type="ECO:0000256" key="11">
    <source>
        <dbReference type="ARBA" id="ARBA00022989"/>
    </source>
</evidence>
<feature type="chain" id="PRO_5044568992" description="Receptor-like serine/threonine-protein kinase" evidence="21">
    <location>
        <begin position="24"/>
        <end position="795"/>
    </location>
</feature>
<evidence type="ECO:0000256" key="3">
    <source>
        <dbReference type="ARBA" id="ARBA00022536"/>
    </source>
</evidence>
<keyword evidence="10 18" id="KW-0067">ATP-binding</keyword>
<dbReference type="GO" id="GO:0004674">
    <property type="term" value="F:protein serine/threonine kinase activity"/>
    <property type="evidence" value="ECO:0007669"/>
    <property type="project" value="UniProtKB-KW"/>
</dbReference>
<evidence type="ECO:0000256" key="17">
    <source>
        <dbReference type="ARBA" id="ARBA00048679"/>
    </source>
</evidence>
<dbReference type="GO" id="GO:0030246">
    <property type="term" value="F:carbohydrate binding"/>
    <property type="evidence" value="ECO:0007669"/>
    <property type="project" value="UniProtKB-KW"/>
</dbReference>
<keyword evidence="5 20" id="KW-0812">Transmembrane</keyword>
<evidence type="ECO:0000256" key="21">
    <source>
        <dbReference type="SAM" id="SignalP"/>
    </source>
</evidence>
<organism evidence="24 25">
    <name type="scientific">Punica granatum</name>
    <name type="common">Pomegranate</name>
    <dbReference type="NCBI Taxonomy" id="22663"/>
    <lineage>
        <taxon>Eukaryota</taxon>
        <taxon>Viridiplantae</taxon>
        <taxon>Streptophyta</taxon>
        <taxon>Embryophyta</taxon>
        <taxon>Tracheophyta</taxon>
        <taxon>Spermatophyta</taxon>
        <taxon>Magnoliopsida</taxon>
        <taxon>eudicotyledons</taxon>
        <taxon>Gunneridae</taxon>
        <taxon>Pentapetalae</taxon>
        <taxon>rosids</taxon>
        <taxon>malvids</taxon>
        <taxon>Myrtales</taxon>
        <taxon>Lythraceae</taxon>
        <taxon>Punica</taxon>
    </lineage>
</organism>
<dbReference type="Proteomes" id="UP000197138">
    <property type="component" value="Unassembled WGS sequence"/>
</dbReference>
<dbReference type="EMBL" id="MTKT01003950">
    <property type="protein sequence ID" value="OWM73452.1"/>
    <property type="molecule type" value="Genomic_DNA"/>
</dbReference>
<dbReference type="InterPro" id="IPR024171">
    <property type="entry name" value="SRK-like_kinase"/>
</dbReference>
<protein>
    <recommendedName>
        <fullName evidence="18">Receptor-like serine/threonine-protein kinase</fullName>
        <ecNumber evidence="18">2.7.11.1</ecNumber>
    </recommendedName>
</protein>
<dbReference type="Gene3D" id="1.10.510.10">
    <property type="entry name" value="Transferase(Phosphotransferase) domain 1"/>
    <property type="match status" value="1"/>
</dbReference>
<dbReference type="PROSITE" id="PS50927">
    <property type="entry name" value="BULB_LECTIN"/>
    <property type="match status" value="1"/>
</dbReference>
<evidence type="ECO:0000256" key="20">
    <source>
        <dbReference type="SAM" id="Phobius"/>
    </source>
</evidence>
<evidence type="ECO:0000256" key="16">
    <source>
        <dbReference type="ARBA" id="ARBA00047899"/>
    </source>
</evidence>
<dbReference type="Pfam" id="PF01453">
    <property type="entry name" value="B_lectin"/>
    <property type="match status" value="1"/>
</dbReference>
<reference evidence="27" key="4">
    <citation type="submission" date="2025-04" db="UniProtKB">
        <authorList>
            <consortium name="RefSeq"/>
        </authorList>
    </citation>
    <scope>IDENTIFICATION</scope>
    <source>
        <tissue evidence="27">Leaf</tissue>
    </source>
</reference>
<dbReference type="InterPro" id="IPR011009">
    <property type="entry name" value="Kinase-like_dom_sf"/>
</dbReference>
<evidence type="ECO:0000256" key="4">
    <source>
        <dbReference type="ARBA" id="ARBA00022679"/>
    </source>
</evidence>
<keyword evidence="15" id="KW-0325">Glycoprotein</keyword>
<dbReference type="SMART" id="SM00220">
    <property type="entry name" value="S_TKc"/>
    <property type="match status" value="1"/>
</dbReference>
<feature type="domain" description="Bulb-type lectin" evidence="23">
    <location>
        <begin position="18"/>
        <end position="144"/>
    </location>
</feature>
<dbReference type="InterPro" id="IPR017441">
    <property type="entry name" value="Protein_kinase_ATP_BS"/>
</dbReference>
<dbReference type="GO" id="GO:0005524">
    <property type="term" value="F:ATP binding"/>
    <property type="evidence" value="ECO:0007669"/>
    <property type="project" value="UniProtKB-UniRule"/>
</dbReference>
<evidence type="ECO:0000256" key="1">
    <source>
        <dbReference type="ARBA" id="ARBA00004479"/>
    </source>
</evidence>
<dbReference type="EC" id="2.7.11.1" evidence="18"/>
<keyword evidence="12 20" id="KW-0472">Membrane</keyword>
<evidence type="ECO:0000256" key="18">
    <source>
        <dbReference type="PIRNR" id="PIRNR000641"/>
    </source>
</evidence>
<keyword evidence="14" id="KW-0675">Receptor</keyword>
<dbReference type="InterPro" id="IPR000719">
    <property type="entry name" value="Prot_kinase_dom"/>
</dbReference>
<dbReference type="CDD" id="cd00028">
    <property type="entry name" value="B_lectin"/>
    <property type="match status" value="1"/>
</dbReference>
<dbReference type="FunFam" id="3.30.200.20:FF:000059">
    <property type="entry name" value="S-receptor-like serine/threonine-protein kinase"/>
    <property type="match status" value="1"/>
</dbReference>
<reference evidence="26" key="3">
    <citation type="journal article" date="2020" name="Plant Biotechnol. J.">
        <title>The pomegranate (Punica granatum L.) draft genome dissects genetic divergence between soft- and hard-seeded cultivars.</title>
        <authorList>
            <person name="Luo X."/>
            <person name="Li H."/>
            <person name="Wu Z."/>
            <person name="Yao W."/>
            <person name="Zhao P."/>
            <person name="Cao D."/>
            <person name="Yu H."/>
            <person name="Li K."/>
            <person name="Poudel K."/>
            <person name="Zhao D."/>
            <person name="Zhang F."/>
            <person name="Xia X."/>
            <person name="Chen L."/>
            <person name="Wang Q."/>
            <person name="Jing D."/>
            <person name="Cao S."/>
        </authorList>
    </citation>
    <scope>NUCLEOTIDE SEQUENCE [LARGE SCALE GENOMIC DNA]</scope>
</reference>
<dbReference type="PROSITE" id="PS00108">
    <property type="entry name" value="PROTEIN_KINASE_ST"/>
    <property type="match status" value="1"/>
</dbReference>
<dbReference type="Pfam" id="PF00069">
    <property type="entry name" value="Pkinase"/>
    <property type="match status" value="1"/>
</dbReference>
<feature type="binding site" evidence="19">
    <location>
        <position position="536"/>
    </location>
    <ligand>
        <name>ATP</name>
        <dbReference type="ChEBI" id="CHEBI:30616"/>
    </ligand>
</feature>
<dbReference type="PIRSF" id="PIRSF000641">
    <property type="entry name" value="SRK"/>
    <property type="match status" value="1"/>
</dbReference>
<gene>
    <name evidence="27" type="primary">LOC116200562</name>
    <name evidence="24" type="ORF">CDL15_Pgr026551</name>
</gene>
<evidence type="ECO:0000256" key="8">
    <source>
        <dbReference type="ARBA" id="ARBA00022741"/>
    </source>
</evidence>
<keyword evidence="26" id="KW-1185">Reference proteome</keyword>
<evidence type="ECO:0000256" key="14">
    <source>
        <dbReference type="ARBA" id="ARBA00023170"/>
    </source>
</evidence>
<dbReference type="InterPro" id="IPR008271">
    <property type="entry name" value="Ser/Thr_kinase_AS"/>
</dbReference>